<keyword evidence="8" id="KW-1185">Reference proteome</keyword>
<dbReference type="InterPro" id="IPR017972">
    <property type="entry name" value="Cyt_P450_CS"/>
</dbReference>
<evidence type="ECO:0000256" key="1">
    <source>
        <dbReference type="ARBA" id="ARBA00010617"/>
    </source>
</evidence>
<comment type="caution">
    <text evidence="7">The sequence shown here is derived from an EMBL/GenBank/DDBJ whole genome shotgun (WGS) entry which is preliminary data.</text>
</comment>
<keyword evidence="5 6" id="KW-0349">Heme</keyword>
<dbReference type="GO" id="GO:0004497">
    <property type="term" value="F:monooxygenase activity"/>
    <property type="evidence" value="ECO:0007669"/>
    <property type="project" value="UniProtKB-KW"/>
</dbReference>
<evidence type="ECO:0000256" key="2">
    <source>
        <dbReference type="ARBA" id="ARBA00022723"/>
    </source>
</evidence>
<reference evidence="7 8" key="1">
    <citation type="journal article" date="2020" name="Mol. Plant">
        <title>The Chromosome-Based Rubber Tree Genome Provides New Insights into Spurge Genome Evolution and Rubber Biosynthesis.</title>
        <authorList>
            <person name="Liu J."/>
            <person name="Shi C."/>
            <person name="Shi C.C."/>
            <person name="Li W."/>
            <person name="Zhang Q.J."/>
            <person name="Zhang Y."/>
            <person name="Li K."/>
            <person name="Lu H.F."/>
            <person name="Shi C."/>
            <person name="Zhu S.T."/>
            <person name="Xiao Z.Y."/>
            <person name="Nan H."/>
            <person name="Yue Y."/>
            <person name="Zhu X.G."/>
            <person name="Wu Y."/>
            <person name="Hong X.N."/>
            <person name="Fan G.Y."/>
            <person name="Tong Y."/>
            <person name="Zhang D."/>
            <person name="Mao C.L."/>
            <person name="Liu Y.L."/>
            <person name="Hao S.J."/>
            <person name="Liu W.Q."/>
            <person name="Lv M.Q."/>
            <person name="Zhang H.B."/>
            <person name="Liu Y."/>
            <person name="Hu-Tang G.R."/>
            <person name="Wang J.P."/>
            <person name="Wang J.H."/>
            <person name="Sun Y.H."/>
            <person name="Ni S.B."/>
            <person name="Chen W.B."/>
            <person name="Zhang X.C."/>
            <person name="Jiao Y.N."/>
            <person name="Eichler E.E."/>
            <person name="Li G.H."/>
            <person name="Liu X."/>
            <person name="Gao L.Z."/>
        </authorList>
    </citation>
    <scope>NUCLEOTIDE SEQUENCE [LARGE SCALE GENOMIC DNA]</scope>
    <source>
        <strain evidence="8">cv. GT1</strain>
        <tissue evidence="7">Leaf</tissue>
    </source>
</reference>
<dbReference type="Proteomes" id="UP000467840">
    <property type="component" value="Chromosome 15"/>
</dbReference>
<comment type="similarity">
    <text evidence="1 6">Belongs to the cytochrome P450 family.</text>
</comment>
<dbReference type="PANTHER" id="PTHR47950">
    <property type="entry name" value="CYTOCHROME P450, FAMILY 76, SUBFAMILY C, POLYPEPTIDE 5-RELATED"/>
    <property type="match status" value="1"/>
</dbReference>
<dbReference type="Gene3D" id="1.10.630.10">
    <property type="entry name" value="Cytochrome P450"/>
    <property type="match status" value="1"/>
</dbReference>
<dbReference type="InterPro" id="IPR036396">
    <property type="entry name" value="Cyt_P450_sf"/>
</dbReference>
<dbReference type="Pfam" id="PF00067">
    <property type="entry name" value="p450"/>
    <property type="match status" value="1"/>
</dbReference>
<keyword evidence="4 5" id="KW-0408">Iron</keyword>
<keyword evidence="2 5" id="KW-0479">Metal-binding</keyword>
<dbReference type="PRINTS" id="PR00463">
    <property type="entry name" value="EP450I"/>
</dbReference>
<dbReference type="CDD" id="cd11073">
    <property type="entry name" value="CYP76-like"/>
    <property type="match status" value="1"/>
</dbReference>
<dbReference type="GO" id="GO:0005506">
    <property type="term" value="F:iron ion binding"/>
    <property type="evidence" value="ECO:0007669"/>
    <property type="project" value="InterPro"/>
</dbReference>
<feature type="binding site" description="axial binding residue" evidence="5">
    <location>
        <position position="444"/>
    </location>
    <ligand>
        <name>heme</name>
        <dbReference type="ChEBI" id="CHEBI:30413"/>
    </ligand>
    <ligandPart>
        <name>Fe</name>
        <dbReference type="ChEBI" id="CHEBI:18248"/>
    </ligandPart>
</feature>
<evidence type="ECO:0000256" key="3">
    <source>
        <dbReference type="ARBA" id="ARBA00023002"/>
    </source>
</evidence>
<dbReference type="SUPFAM" id="SSF48264">
    <property type="entry name" value="Cytochrome P450"/>
    <property type="match status" value="1"/>
</dbReference>
<dbReference type="AlphaFoldDB" id="A0A6A6MLE0"/>
<dbReference type="InterPro" id="IPR001128">
    <property type="entry name" value="Cyt_P450"/>
</dbReference>
<dbReference type="PANTHER" id="PTHR47950:SF48">
    <property type="entry name" value="CYTOCHROME P450 FAMILY PROTEIN, EXPRESSED"/>
    <property type="match status" value="1"/>
</dbReference>
<name>A0A6A6MLE0_HEVBR</name>
<dbReference type="PROSITE" id="PS00086">
    <property type="entry name" value="CYTOCHROME_P450"/>
    <property type="match status" value="1"/>
</dbReference>
<evidence type="ECO:0008006" key="9">
    <source>
        <dbReference type="Google" id="ProtNLM"/>
    </source>
</evidence>
<keyword evidence="3 6" id="KW-0560">Oxidoreductase</keyword>
<evidence type="ECO:0000256" key="6">
    <source>
        <dbReference type="RuleBase" id="RU000461"/>
    </source>
</evidence>
<proteinExistence type="inferred from homology"/>
<dbReference type="PRINTS" id="PR00385">
    <property type="entry name" value="P450"/>
</dbReference>
<evidence type="ECO:0000256" key="4">
    <source>
        <dbReference type="ARBA" id="ARBA00023004"/>
    </source>
</evidence>
<evidence type="ECO:0000256" key="5">
    <source>
        <dbReference type="PIRSR" id="PIRSR602401-1"/>
    </source>
</evidence>
<keyword evidence="6" id="KW-0503">Monooxygenase</keyword>
<accession>A0A6A6MLE0</accession>
<sequence>MMEYLLGSVLSLLFTLAFVQTLIFILKGSKIRSPGKLPPGPAPLPILGNLFELGDQPHKSLAKLAKIHGPLMSLQLGRVTTVVISSATLAKEVLQTLDLTFSDRTVAQAVHAHKHHQESVVFLPVGARWRNLRKICNSYIFANQKLDANQDIRLKKIQDLLADVQESCRVGAAVDVGQIAFKATLNVLSTNIFSLDLSDSSSDTVREFKEVVRCIMEEAGKPNLADYFPMLRSIDPQGIRRRMTIHFGKILDLFDRIIDQRLQLRKKQGYIPANDVLDTLLALNEHNKEIDTNCMKCLFLDLFVAGTDTTSSTLEWAMTELLRNPKTLMRAREEIEQIIGKGNLLQESDIAKLPYLKAIIKENFRLHPAVPLLVPHKAGADVEICGFTVPKDAQVLVNAWAIGRDPSLWEDPDTFLPERFLGLDMDVRGRDFELIPFGAGRRICPGLPLAIRMLHLMLGSLINSFDWKLEDGITQESMDMEDKFGITLQKAQPLRAIAVQL</sequence>
<evidence type="ECO:0000313" key="8">
    <source>
        <dbReference type="Proteomes" id="UP000467840"/>
    </source>
</evidence>
<dbReference type="EMBL" id="JAAGAX010000005">
    <property type="protein sequence ID" value="KAF2313183.1"/>
    <property type="molecule type" value="Genomic_DNA"/>
</dbReference>
<organism evidence="7 8">
    <name type="scientific">Hevea brasiliensis</name>
    <name type="common">Para rubber tree</name>
    <name type="synonym">Siphonia brasiliensis</name>
    <dbReference type="NCBI Taxonomy" id="3981"/>
    <lineage>
        <taxon>Eukaryota</taxon>
        <taxon>Viridiplantae</taxon>
        <taxon>Streptophyta</taxon>
        <taxon>Embryophyta</taxon>
        <taxon>Tracheophyta</taxon>
        <taxon>Spermatophyta</taxon>
        <taxon>Magnoliopsida</taxon>
        <taxon>eudicotyledons</taxon>
        <taxon>Gunneridae</taxon>
        <taxon>Pentapetalae</taxon>
        <taxon>rosids</taxon>
        <taxon>fabids</taxon>
        <taxon>Malpighiales</taxon>
        <taxon>Euphorbiaceae</taxon>
        <taxon>Crotonoideae</taxon>
        <taxon>Micrandreae</taxon>
        <taxon>Hevea</taxon>
    </lineage>
</organism>
<dbReference type="FunFam" id="1.10.630.10:FF:000007">
    <property type="entry name" value="Cytochrome P450 76C4"/>
    <property type="match status" value="1"/>
</dbReference>
<comment type="cofactor">
    <cofactor evidence="5">
        <name>heme</name>
        <dbReference type="ChEBI" id="CHEBI:30413"/>
    </cofactor>
</comment>
<protein>
    <recommendedName>
        <fullName evidence="9">Cytochrome P450</fullName>
    </recommendedName>
</protein>
<dbReference type="InterPro" id="IPR002401">
    <property type="entry name" value="Cyt_P450_E_grp-I"/>
</dbReference>
<dbReference type="GO" id="GO:0020037">
    <property type="term" value="F:heme binding"/>
    <property type="evidence" value="ECO:0007669"/>
    <property type="project" value="InterPro"/>
</dbReference>
<gene>
    <name evidence="7" type="ORF">GH714_009662</name>
</gene>
<dbReference type="GO" id="GO:0016705">
    <property type="term" value="F:oxidoreductase activity, acting on paired donors, with incorporation or reduction of molecular oxygen"/>
    <property type="evidence" value="ECO:0007669"/>
    <property type="project" value="InterPro"/>
</dbReference>
<evidence type="ECO:0000313" key="7">
    <source>
        <dbReference type="EMBL" id="KAF2313183.1"/>
    </source>
</evidence>